<dbReference type="Proteomes" id="UP001226762">
    <property type="component" value="Unassembled WGS sequence"/>
</dbReference>
<protein>
    <submittedName>
        <fullName evidence="1">Uncharacterized protein</fullName>
    </submittedName>
</protein>
<name>A0AAE3WC65_9RHOB</name>
<proteinExistence type="predicted"/>
<evidence type="ECO:0000313" key="2">
    <source>
        <dbReference type="Proteomes" id="UP001226762"/>
    </source>
</evidence>
<keyword evidence="2" id="KW-1185">Reference proteome</keyword>
<reference evidence="1" key="1">
    <citation type="submission" date="2022-07" db="EMBL/GenBank/DDBJ databases">
        <authorList>
            <person name="Otstavnykh N."/>
            <person name="Isaeva M."/>
            <person name="Bystritskaya E."/>
        </authorList>
    </citation>
    <scope>NUCLEOTIDE SEQUENCE</scope>
    <source>
        <strain evidence="1">KCTC 52189</strain>
    </source>
</reference>
<organism evidence="1 2">
    <name type="scientific">Marimonas arenosa</name>
    <dbReference type="NCBI Taxonomy" id="1795305"/>
    <lineage>
        <taxon>Bacteria</taxon>
        <taxon>Pseudomonadati</taxon>
        <taxon>Pseudomonadota</taxon>
        <taxon>Alphaproteobacteria</taxon>
        <taxon>Rhodobacterales</taxon>
        <taxon>Paracoccaceae</taxon>
        <taxon>Marimonas</taxon>
    </lineage>
</organism>
<dbReference type="EMBL" id="JANHAX010000002">
    <property type="protein sequence ID" value="MDQ2090024.1"/>
    <property type="molecule type" value="Genomic_DNA"/>
</dbReference>
<dbReference type="RefSeq" id="WP_306735291.1">
    <property type="nucleotide sequence ID" value="NZ_JANHAX010000002.1"/>
</dbReference>
<evidence type="ECO:0000313" key="1">
    <source>
        <dbReference type="EMBL" id="MDQ2090024.1"/>
    </source>
</evidence>
<dbReference type="AlphaFoldDB" id="A0AAE3WC65"/>
<accession>A0AAE3WC65</accession>
<comment type="caution">
    <text evidence="1">The sequence shown here is derived from an EMBL/GenBank/DDBJ whole genome shotgun (WGS) entry which is preliminary data.</text>
</comment>
<gene>
    <name evidence="1" type="ORF">NO357_08960</name>
</gene>
<sequence>MTNYTGTYVGVNATGKTISNVSIKHECGDKTNTTVLTAASLSPGQATSTQTLKSESGSGDDWTVSFELDGETKERDGKGCNMPNENGGCCVLVFYEDDFSVVTPDTSPCMHNHY</sequence>
<reference evidence="1" key="2">
    <citation type="submission" date="2023-02" db="EMBL/GenBank/DDBJ databases">
        <title>'Rhodoalgimonas zhirmunskyi' gen. nov., isolated from a red alga.</title>
        <authorList>
            <person name="Nedashkovskaya O.I."/>
            <person name="Otstavnykh N.Y."/>
            <person name="Bystritskaya E.P."/>
            <person name="Balabanova L.A."/>
            <person name="Isaeva M.P."/>
        </authorList>
    </citation>
    <scope>NUCLEOTIDE SEQUENCE</scope>
    <source>
        <strain evidence="1">KCTC 52189</strain>
    </source>
</reference>